<accession>A0A9W8YKE8</accession>
<evidence type="ECO:0000256" key="1">
    <source>
        <dbReference type="ARBA" id="ARBA00005863"/>
    </source>
</evidence>
<feature type="domain" description="Serine hydrolase" evidence="3">
    <location>
        <begin position="8"/>
        <end position="219"/>
    </location>
</feature>
<name>A0A9W8YKE8_9PEZI</name>
<dbReference type="GO" id="GO:0005634">
    <property type="term" value="C:nucleus"/>
    <property type="evidence" value="ECO:0007669"/>
    <property type="project" value="TreeGrafter"/>
</dbReference>
<dbReference type="InterPro" id="IPR050593">
    <property type="entry name" value="LovG"/>
</dbReference>
<dbReference type="OrthoDB" id="445007at2759"/>
<dbReference type="GO" id="GO:0044550">
    <property type="term" value="P:secondary metabolite biosynthetic process"/>
    <property type="evidence" value="ECO:0007669"/>
    <property type="project" value="TreeGrafter"/>
</dbReference>
<dbReference type="SUPFAM" id="SSF51197">
    <property type="entry name" value="Clavaminate synthase-like"/>
    <property type="match status" value="1"/>
</dbReference>
<evidence type="ECO:0000259" key="3">
    <source>
        <dbReference type="Pfam" id="PF03959"/>
    </source>
</evidence>
<dbReference type="EMBL" id="JAPEVB010000006">
    <property type="protein sequence ID" value="KAJ4386822.1"/>
    <property type="molecule type" value="Genomic_DNA"/>
</dbReference>
<dbReference type="Gene3D" id="3.40.50.1820">
    <property type="entry name" value="alpha/beta hydrolase"/>
    <property type="match status" value="1"/>
</dbReference>
<dbReference type="Proteomes" id="UP001140453">
    <property type="component" value="Unassembled WGS sequence"/>
</dbReference>
<dbReference type="Pfam" id="PF05721">
    <property type="entry name" value="PhyH"/>
    <property type="match status" value="1"/>
</dbReference>
<evidence type="ECO:0000256" key="2">
    <source>
        <dbReference type="ARBA" id="ARBA00022801"/>
    </source>
</evidence>
<dbReference type="InterPro" id="IPR008775">
    <property type="entry name" value="Phytyl_CoA_dOase-like"/>
</dbReference>
<keyword evidence="5" id="KW-1185">Reference proteome</keyword>
<dbReference type="PANTHER" id="PTHR48070">
    <property type="entry name" value="ESTERASE OVCA2"/>
    <property type="match status" value="1"/>
</dbReference>
<keyword evidence="2" id="KW-0378">Hydrolase</keyword>
<comment type="caution">
    <text evidence="4">The sequence shown here is derived from an EMBL/GenBank/DDBJ whole genome shotgun (WGS) entry which is preliminary data.</text>
</comment>
<sequence>MGLSKQPSKAILCMHGGGSSPDIFRFQTSSLRRALGHEYDFLYASAPHLATPGPDVLPFFAGMDPFYSWFRPEHDDPASEVVIFNKAVRRSVDIYTRNKPGVKIVGVLGFSQGAVASTMLLWQRQMGLVDWLPDVRFGILLCPGYSTVATEYMRAVCEQEDRGEEEIVVQLPTLHLHGRQDVMNLPQSRRMYATHYKGAKLIEFDGEHEVPTRAGDVKKVVEYVLRCYANASLLTSAIMSYSLPPPASQATPGLDFADKPYHTSRIDPVARFHENVAQVRRWIEDNLSNFSHLNEVIVLQLGSDTLPNQPLTIDATASPPILSTTIPSTPHKSITILPEYILDAVEGRMHSQHAFGKRATPTTLGAVPACFVPGGVPGLCTAVEDPEAALPKPTEDVAQLKRDLTKWGYAICANALSAEQVQVIRTAVEEQAEAERLVGVGHLDTAHKKVGDQPNQRVWNLPNKGDEFLDLLNHPLIDAIMPWFLGGNFSLFTMSANIAWPGTSGIYMHRDQMVMAPDTTAHAYVLNTMWYLTDVTDEKGATRVYPGSHVMNVLPDDMNHVGTSIPAAAPAGSCVLLDSRTWHSTGVNTTNETRPVILQSFCRFFVRQIENYQAILSDEVKAKLSERQRALLGLPSMKPGGKGQGFAAYNWPGTQVGRMRAAVGK</sequence>
<dbReference type="InterPro" id="IPR029058">
    <property type="entry name" value="AB_hydrolase_fold"/>
</dbReference>
<dbReference type="AlphaFoldDB" id="A0A9W8YKE8"/>
<organism evidence="4 5">
    <name type="scientific">Gnomoniopsis smithogilvyi</name>
    <dbReference type="NCBI Taxonomy" id="1191159"/>
    <lineage>
        <taxon>Eukaryota</taxon>
        <taxon>Fungi</taxon>
        <taxon>Dikarya</taxon>
        <taxon>Ascomycota</taxon>
        <taxon>Pezizomycotina</taxon>
        <taxon>Sordariomycetes</taxon>
        <taxon>Sordariomycetidae</taxon>
        <taxon>Diaporthales</taxon>
        <taxon>Gnomoniaceae</taxon>
        <taxon>Gnomoniopsis</taxon>
    </lineage>
</organism>
<protein>
    <recommendedName>
        <fullName evidence="3">Serine hydrolase domain-containing protein</fullName>
    </recommendedName>
</protein>
<dbReference type="Gene3D" id="2.60.120.620">
    <property type="entry name" value="q2cbj1_9rhob like domain"/>
    <property type="match status" value="1"/>
</dbReference>
<dbReference type="Pfam" id="PF03959">
    <property type="entry name" value="FSH1"/>
    <property type="match status" value="1"/>
</dbReference>
<dbReference type="SUPFAM" id="SSF53474">
    <property type="entry name" value="alpha/beta-Hydrolases"/>
    <property type="match status" value="1"/>
</dbReference>
<comment type="similarity">
    <text evidence="1">Belongs to the LovG family.</text>
</comment>
<evidence type="ECO:0000313" key="4">
    <source>
        <dbReference type="EMBL" id="KAJ4386822.1"/>
    </source>
</evidence>
<dbReference type="GO" id="GO:0005737">
    <property type="term" value="C:cytoplasm"/>
    <property type="evidence" value="ECO:0007669"/>
    <property type="project" value="TreeGrafter"/>
</dbReference>
<dbReference type="PANTHER" id="PTHR48070:SF3">
    <property type="entry name" value="ESTERASE DBAE-RELATED"/>
    <property type="match status" value="1"/>
</dbReference>
<dbReference type="InterPro" id="IPR005645">
    <property type="entry name" value="FSH-like_dom"/>
</dbReference>
<dbReference type="GO" id="GO:0016787">
    <property type="term" value="F:hydrolase activity"/>
    <property type="evidence" value="ECO:0007669"/>
    <property type="project" value="UniProtKB-KW"/>
</dbReference>
<evidence type="ECO:0000313" key="5">
    <source>
        <dbReference type="Proteomes" id="UP001140453"/>
    </source>
</evidence>
<proteinExistence type="inferred from homology"/>
<reference evidence="4" key="1">
    <citation type="submission" date="2022-10" db="EMBL/GenBank/DDBJ databases">
        <title>Tapping the CABI collections for fungal endophytes: first genome assemblies for Collariella, Neodidymelliopsis, Ascochyta clinopodiicola, Didymella pomorum, Didymosphaeria variabile, Neocosmospora piperis and Neocucurbitaria cava.</title>
        <authorList>
            <person name="Hill R."/>
        </authorList>
    </citation>
    <scope>NUCLEOTIDE SEQUENCE</scope>
    <source>
        <strain evidence="4">IMI 355082</strain>
    </source>
</reference>
<gene>
    <name evidence="4" type="ORF">N0V93_009720</name>
</gene>